<dbReference type="InterPro" id="IPR006702">
    <property type="entry name" value="CASP_dom"/>
</dbReference>
<keyword evidence="4 8" id="KW-1003">Cell membrane</keyword>
<dbReference type="GeneID" id="115749301"/>
<evidence type="ECO:0000259" key="10">
    <source>
        <dbReference type="Pfam" id="PF04535"/>
    </source>
</evidence>
<name>A0A8B8Q6F3_9MYRT</name>
<evidence type="ECO:0000256" key="2">
    <source>
        <dbReference type="ARBA" id="ARBA00007651"/>
    </source>
</evidence>
<dbReference type="Pfam" id="PF04535">
    <property type="entry name" value="CASP_dom"/>
    <property type="match status" value="1"/>
</dbReference>
<dbReference type="Proteomes" id="UP000827889">
    <property type="component" value="Chromosome 10"/>
</dbReference>
<dbReference type="AlphaFoldDB" id="A0A8B8Q6F3"/>
<comment type="subunit">
    <text evidence="3 8">Homodimer and heterodimers.</text>
</comment>
<evidence type="ECO:0000313" key="11">
    <source>
        <dbReference type="Proteomes" id="UP000827889"/>
    </source>
</evidence>
<sequence length="199" mass="21647">MSGTEDGEKPQKPVQSPPSAPPAPDVESRAPAGSGLGVSAIVRRGRRDDLIRKGSLVLRGLALLFSLLAFIIMASNKHGDWKDFDKYEEFRYLLAISILATLYTGAQALRHVHQISTGQELFQRQTSALIDFFGDQVVAYLLISAASTAVPMTNRMRDNVDNLFTDCLAASISMAFFAFLALALSALISGYKLSSQSYI</sequence>
<feature type="transmembrane region" description="Helical" evidence="8">
    <location>
        <begin position="56"/>
        <end position="75"/>
    </location>
</feature>
<gene>
    <name evidence="12" type="primary">LOC115749301</name>
</gene>
<evidence type="ECO:0000256" key="4">
    <source>
        <dbReference type="ARBA" id="ARBA00022475"/>
    </source>
</evidence>
<dbReference type="PANTHER" id="PTHR33573:SF57">
    <property type="entry name" value="CASP-LIKE PROTEIN 4B1"/>
    <property type="match status" value="1"/>
</dbReference>
<organism evidence="11 12">
    <name type="scientific">Rhodamnia argentea</name>
    <dbReference type="NCBI Taxonomy" id="178133"/>
    <lineage>
        <taxon>Eukaryota</taxon>
        <taxon>Viridiplantae</taxon>
        <taxon>Streptophyta</taxon>
        <taxon>Embryophyta</taxon>
        <taxon>Tracheophyta</taxon>
        <taxon>Spermatophyta</taxon>
        <taxon>Magnoliopsida</taxon>
        <taxon>eudicotyledons</taxon>
        <taxon>Gunneridae</taxon>
        <taxon>Pentapetalae</taxon>
        <taxon>rosids</taxon>
        <taxon>malvids</taxon>
        <taxon>Myrtales</taxon>
        <taxon>Myrtaceae</taxon>
        <taxon>Myrtoideae</taxon>
        <taxon>Myrteae</taxon>
        <taxon>Australasian group</taxon>
        <taxon>Rhodamnia</taxon>
    </lineage>
</organism>
<evidence type="ECO:0000256" key="1">
    <source>
        <dbReference type="ARBA" id="ARBA00004651"/>
    </source>
</evidence>
<keyword evidence="11" id="KW-1185">Reference proteome</keyword>
<keyword evidence="6 8" id="KW-1133">Transmembrane helix</keyword>
<evidence type="ECO:0000256" key="7">
    <source>
        <dbReference type="ARBA" id="ARBA00023136"/>
    </source>
</evidence>
<accession>A0A8B8Q6F3</accession>
<evidence type="ECO:0000256" key="9">
    <source>
        <dbReference type="SAM" id="MobiDB-lite"/>
    </source>
</evidence>
<feature type="region of interest" description="Disordered" evidence="9">
    <location>
        <begin position="1"/>
        <end position="32"/>
    </location>
</feature>
<evidence type="ECO:0000256" key="8">
    <source>
        <dbReference type="RuleBase" id="RU361233"/>
    </source>
</evidence>
<feature type="transmembrane region" description="Helical" evidence="8">
    <location>
        <begin position="170"/>
        <end position="191"/>
    </location>
</feature>
<protein>
    <recommendedName>
        <fullName evidence="8">CASP-like protein</fullName>
    </recommendedName>
</protein>
<evidence type="ECO:0000256" key="3">
    <source>
        <dbReference type="ARBA" id="ARBA00011489"/>
    </source>
</evidence>
<feature type="domain" description="Casparian strip membrane protein" evidence="10">
    <location>
        <begin position="51"/>
        <end position="181"/>
    </location>
</feature>
<evidence type="ECO:0000313" key="12">
    <source>
        <dbReference type="RefSeq" id="XP_030541907.2"/>
    </source>
</evidence>
<dbReference type="GO" id="GO:0005886">
    <property type="term" value="C:plasma membrane"/>
    <property type="evidence" value="ECO:0007669"/>
    <property type="project" value="UniProtKB-SubCell"/>
</dbReference>
<comment type="similarity">
    <text evidence="2 8">Belongs to the Casparian strip membrane proteins (CASP) family.</text>
</comment>
<dbReference type="PANTHER" id="PTHR33573">
    <property type="entry name" value="CASP-LIKE PROTEIN 4A4"/>
    <property type="match status" value="1"/>
</dbReference>
<evidence type="ECO:0000256" key="5">
    <source>
        <dbReference type="ARBA" id="ARBA00022692"/>
    </source>
</evidence>
<dbReference type="KEGG" id="rarg:115749301"/>
<feature type="transmembrane region" description="Helical" evidence="8">
    <location>
        <begin position="90"/>
        <end position="109"/>
    </location>
</feature>
<reference evidence="12" key="1">
    <citation type="submission" date="2025-08" db="UniProtKB">
        <authorList>
            <consortium name="RefSeq"/>
        </authorList>
    </citation>
    <scope>IDENTIFICATION</scope>
    <source>
        <tissue evidence="12">Leaf</tissue>
    </source>
</reference>
<keyword evidence="5 8" id="KW-0812">Transmembrane</keyword>
<evidence type="ECO:0000256" key="6">
    <source>
        <dbReference type="ARBA" id="ARBA00022989"/>
    </source>
</evidence>
<dbReference type="RefSeq" id="XP_030541907.2">
    <property type="nucleotide sequence ID" value="XM_030686047.2"/>
</dbReference>
<comment type="subcellular location">
    <subcellularLocation>
        <location evidence="1 8">Cell membrane</location>
        <topology evidence="1 8">Multi-pass membrane protein</topology>
    </subcellularLocation>
</comment>
<keyword evidence="7 8" id="KW-0472">Membrane</keyword>
<feature type="compositionally biased region" description="Pro residues" evidence="9">
    <location>
        <begin position="15"/>
        <end position="24"/>
    </location>
</feature>
<feature type="compositionally biased region" description="Basic and acidic residues" evidence="9">
    <location>
        <begin position="1"/>
        <end position="11"/>
    </location>
</feature>
<feature type="transmembrane region" description="Helical" evidence="8">
    <location>
        <begin position="129"/>
        <end position="150"/>
    </location>
</feature>
<proteinExistence type="inferred from homology"/>